<dbReference type="FunFam" id="1.10.8.430:FF:000002">
    <property type="entry name" value="Disease resistance protein (TIR-NBS-LRR class)"/>
    <property type="match status" value="1"/>
</dbReference>
<dbReference type="InterPro" id="IPR003593">
    <property type="entry name" value="AAA+_ATPase"/>
</dbReference>
<dbReference type="InterPro" id="IPR027417">
    <property type="entry name" value="P-loop_NTPase"/>
</dbReference>
<dbReference type="InterPro" id="IPR044974">
    <property type="entry name" value="Disease_R_plants"/>
</dbReference>
<dbReference type="AlphaFoldDB" id="A0A2N9ISI3"/>
<evidence type="ECO:0000256" key="3">
    <source>
        <dbReference type="ARBA" id="ARBA00022737"/>
    </source>
</evidence>
<comment type="catalytic activity">
    <reaction evidence="6">
        <text>NAD(+) + H2O = ADP-D-ribose + nicotinamide + H(+)</text>
        <dbReference type="Rhea" id="RHEA:16301"/>
        <dbReference type="ChEBI" id="CHEBI:15377"/>
        <dbReference type="ChEBI" id="CHEBI:15378"/>
        <dbReference type="ChEBI" id="CHEBI:17154"/>
        <dbReference type="ChEBI" id="CHEBI:57540"/>
        <dbReference type="ChEBI" id="CHEBI:57967"/>
        <dbReference type="EC" id="3.2.2.6"/>
    </reaction>
    <physiologicalReaction direction="left-to-right" evidence="6">
        <dbReference type="Rhea" id="RHEA:16302"/>
    </physiologicalReaction>
</comment>
<proteinExistence type="predicted"/>
<dbReference type="SUPFAM" id="SSF52200">
    <property type="entry name" value="Toll/Interleukin receptor TIR domain"/>
    <property type="match status" value="1"/>
</dbReference>
<dbReference type="EMBL" id="OIVN01006208">
    <property type="protein sequence ID" value="SPD27812.1"/>
    <property type="molecule type" value="Genomic_DNA"/>
</dbReference>
<dbReference type="Gene3D" id="3.80.10.10">
    <property type="entry name" value="Ribonuclease Inhibitor"/>
    <property type="match status" value="2"/>
</dbReference>
<dbReference type="SMART" id="SM00382">
    <property type="entry name" value="AAA"/>
    <property type="match status" value="1"/>
</dbReference>
<dbReference type="InterPro" id="IPR000157">
    <property type="entry name" value="TIR_dom"/>
</dbReference>
<sequence length="1058" mass="119786">MALVTSNEASSSSFTHQPKNFDVFLSFRGEDTRLGFTGHLYNALRQHGIHTFIDDNLPRGERISTQLLKTIESSTISIIVFSENYASSSWCLDELAKIIECKKNNQLVRPVFYKVDPSEVRNQKGKFGEALAKHEEKFKDDKKVQKWREALHEAASISGWHYNNSCTEFKFIQGIIEEISNSKLNRMPLFVAKYPVGINSRIEAIKLLLNIESNDVRIVGMYGPGGIGKTTIAKAIYNNFFDNFEGSSFVENVKDKSGTFDGIIELQETLLFDILGDRHLKVGNISRGTNVIIERLCCKRILLILDDVDKADQIERLIGKCDWFASRSRIIITTRDKHLLATLGKAHSIYEVEVTKLDDHEALELFSLHAFHRNKPEEDYSKLTNQVICYAKGLPLALVIIGADLCGRSEMEWESALDKYKRILDKDIQKILQISYEGLDENERDIFLDIACFFQGCNKNYVVDISNACNCYPVIGIQKLIDKCLVTIDQFNTLWMHDLLQQMGREIVRQESPKNPGERSRLWCYKDALDILTQNTSCGRLEYLPNGLRLLDWPGFPSSSLPSDFCPTQLVALKMSGSRIEKPFMQIFPCQSLTYVNFGDCEFIRKLPDLSMTPNVKELDLRSCKNLVEVHDSIGGLDKLEVLNLANCKKLRILPSCIMMKSLTTFILSDCSSLKKFPNISQEMKSIQDLALDGTSICELPPSFGNLIGLKSLRLGNHLGVVHIPGSIYKLQHLERLVVKGDVIFSKDVEINRQPLCNSYEGFSKFFSELFINDSNVVTLPESISRCKRLKSLSIENCNELQEIPRLPQSVTNIEALDCDSLDSSSLRKLFLQFGEILGLPPNIPCLSVGSNMLMGPQSSDRISHEAKPFFSEYEFNVPGNEIPNWFNHQSVRNFVSFWIGPKFPTIALCLAFGKEDACCHFYYQVEITVNGRKRLFERTHNRGMRSDHLSFSCRPQNSLQKQFQDLNLVHVECICPPPPLHISGIFHDSYEGIQPDGSNFSLDQPDLGIDSSNGDGFDSGSSQLAHPSVNDDSDFNLYPLWKKLGTILMKICQICQV</sequence>
<evidence type="ECO:0000313" key="8">
    <source>
        <dbReference type="EMBL" id="SPD27812.1"/>
    </source>
</evidence>
<reference evidence="8" key="1">
    <citation type="submission" date="2018-02" db="EMBL/GenBank/DDBJ databases">
        <authorList>
            <person name="Cohen D.B."/>
            <person name="Kent A.D."/>
        </authorList>
    </citation>
    <scope>NUCLEOTIDE SEQUENCE</scope>
</reference>
<dbReference type="SUPFAM" id="SSF52058">
    <property type="entry name" value="L domain-like"/>
    <property type="match status" value="1"/>
</dbReference>
<dbReference type="GO" id="GO:0006952">
    <property type="term" value="P:defense response"/>
    <property type="evidence" value="ECO:0007669"/>
    <property type="project" value="InterPro"/>
</dbReference>
<evidence type="ECO:0000256" key="2">
    <source>
        <dbReference type="ARBA" id="ARBA00022614"/>
    </source>
</evidence>
<evidence type="ECO:0000256" key="4">
    <source>
        <dbReference type="ARBA" id="ARBA00022801"/>
    </source>
</evidence>
<keyword evidence="5" id="KW-0520">NAD</keyword>
<evidence type="ECO:0000256" key="5">
    <source>
        <dbReference type="ARBA" id="ARBA00023027"/>
    </source>
</evidence>
<keyword evidence="3" id="KW-0677">Repeat</keyword>
<gene>
    <name evidence="8" type="ORF">FSB_LOCUS55694</name>
</gene>
<dbReference type="GO" id="GO:0043531">
    <property type="term" value="F:ADP binding"/>
    <property type="evidence" value="ECO:0007669"/>
    <property type="project" value="InterPro"/>
</dbReference>
<name>A0A2N9ISI3_FAGSY</name>
<feature type="domain" description="TIR" evidence="7">
    <location>
        <begin position="19"/>
        <end position="183"/>
    </location>
</feature>
<dbReference type="PANTHER" id="PTHR11017:SF570">
    <property type="entry name" value="DISEASE RESISTANCE PROTEIN (TIR-NBS CLASS)-RELATED"/>
    <property type="match status" value="1"/>
</dbReference>
<dbReference type="SMART" id="SM00255">
    <property type="entry name" value="TIR"/>
    <property type="match status" value="1"/>
</dbReference>
<dbReference type="SUPFAM" id="SSF52540">
    <property type="entry name" value="P-loop containing nucleoside triphosphate hydrolases"/>
    <property type="match status" value="1"/>
</dbReference>
<dbReference type="Pfam" id="PF00931">
    <property type="entry name" value="NB-ARC"/>
    <property type="match status" value="1"/>
</dbReference>
<organism evidence="8">
    <name type="scientific">Fagus sylvatica</name>
    <name type="common">Beechnut</name>
    <dbReference type="NCBI Taxonomy" id="28930"/>
    <lineage>
        <taxon>Eukaryota</taxon>
        <taxon>Viridiplantae</taxon>
        <taxon>Streptophyta</taxon>
        <taxon>Embryophyta</taxon>
        <taxon>Tracheophyta</taxon>
        <taxon>Spermatophyta</taxon>
        <taxon>Magnoliopsida</taxon>
        <taxon>eudicotyledons</taxon>
        <taxon>Gunneridae</taxon>
        <taxon>Pentapetalae</taxon>
        <taxon>rosids</taxon>
        <taxon>fabids</taxon>
        <taxon>Fagales</taxon>
        <taxon>Fagaceae</taxon>
        <taxon>Fagus</taxon>
    </lineage>
</organism>
<accession>A0A2N9ISI3</accession>
<dbReference type="InterPro" id="IPR002182">
    <property type="entry name" value="NB-ARC"/>
</dbReference>
<dbReference type="EC" id="3.2.2.6" evidence="1"/>
<dbReference type="Gene3D" id="3.40.50.10140">
    <property type="entry name" value="Toll/interleukin-1 receptor homology (TIR) domain"/>
    <property type="match status" value="1"/>
</dbReference>
<dbReference type="PROSITE" id="PS50104">
    <property type="entry name" value="TIR"/>
    <property type="match status" value="1"/>
</dbReference>
<evidence type="ECO:0000256" key="1">
    <source>
        <dbReference type="ARBA" id="ARBA00011982"/>
    </source>
</evidence>
<dbReference type="GO" id="GO:0007165">
    <property type="term" value="P:signal transduction"/>
    <property type="evidence" value="ECO:0007669"/>
    <property type="project" value="InterPro"/>
</dbReference>
<dbReference type="Pfam" id="PF23282">
    <property type="entry name" value="WHD_ROQ1"/>
    <property type="match status" value="1"/>
</dbReference>
<dbReference type="Gene3D" id="1.10.8.430">
    <property type="entry name" value="Helical domain of apoptotic protease-activating factors"/>
    <property type="match status" value="1"/>
</dbReference>
<evidence type="ECO:0000259" key="7">
    <source>
        <dbReference type="PROSITE" id="PS50104"/>
    </source>
</evidence>
<keyword evidence="4" id="KW-0378">Hydrolase</keyword>
<dbReference type="InterPro" id="IPR042197">
    <property type="entry name" value="Apaf_helical"/>
</dbReference>
<dbReference type="InterPro" id="IPR035897">
    <property type="entry name" value="Toll_tir_struct_dom_sf"/>
</dbReference>
<dbReference type="Pfam" id="PF01582">
    <property type="entry name" value="TIR"/>
    <property type="match status" value="1"/>
</dbReference>
<protein>
    <recommendedName>
        <fullName evidence="1">ADP-ribosyl cyclase/cyclic ADP-ribose hydrolase</fullName>
        <ecNumber evidence="1">3.2.2.6</ecNumber>
    </recommendedName>
</protein>
<dbReference type="GO" id="GO:0061809">
    <property type="term" value="F:NAD+ nucleosidase activity, cyclic ADP-ribose generating"/>
    <property type="evidence" value="ECO:0007669"/>
    <property type="project" value="UniProtKB-EC"/>
</dbReference>
<dbReference type="InterPro" id="IPR032675">
    <property type="entry name" value="LRR_dom_sf"/>
</dbReference>
<dbReference type="PRINTS" id="PR00364">
    <property type="entry name" value="DISEASERSIST"/>
</dbReference>
<keyword evidence="2" id="KW-0433">Leucine-rich repeat</keyword>
<dbReference type="InterPro" id="IPR058192">
    <property type="entry name" value="WHD_ROQ1-like"/>
</dbReference>
<dbReference type="FunFam" id="3.40.50.10140:FF:000007">
    <property type="entry name" value="Disease resistance protein (TIR-NBS-LRR class)"/>
    <property type="match status" value="1"/>
</dbReference>
<dbReference type="PANTHER" id="PTHR11017">
    <property type="entry name" value="LEUCINE-RICH REPEAT-CONTAINING PROTEIN"/>
    <property type="match status" value="1"/>
</dbReference>
<dbReference type="Gene3D" id="3.40.50.300">
    <property type="entry name" value="P-loop containing nucleotide triphosphate hydrolases"/>
    <property type="match status" value="1"/>
</dbReference>
<evidence type="ECO:0000256" key="6">
    <source>
        <dbReference type="ARBA" id="ARBA00047304"/>
    </source>
</evidence>